<evidence type="ECO:0000256" key="3">
    <source>
        <dbReference type="ARBA" id="ARBA00023204"/>
    </source>
</evidence>
<feature type="compositionally biased region" description="Acidic residues" evidence="5">
    <location>
        <begin position="728"/>
        <end position="770"/>
    </location>
</feature>
<feature type="region of interest" description="Disordered" evidence="5">
    <location>
        <begin position="1"/>
        <end position="90"/>
    </location>
</feature>
<evidence type="ECO:0000256" key="4">
    <source>
        <dbReference type="ARBA" id="ARBA00023242"/>
    </source>
</evidence>
<feature type="compositionally biased region" description="Polar residues" evidence="5">
    <location>
        <begin position="24"/>
        <end position="50"/>
    </location>
</feature>
<dbReference type="PANTHER" id="PTHR15272">
    <property type="entry name" value="CHROMATIN ASSEMBLY FACTOR 1 SUBUNIT A CAF-1 SUBUNIT A"/>
    <property type="match status" value="1"/>
</dbReference>
<feature type="compositionally biased region" description="Basic and acidic residues" evidence="5">
    <location>
        <begin position="1038"/>
        <end position="1048"/>
    </location>
</feature>
<keyword evidence="4" id="KW-0539">Nucleus</keyword>
<feature type="compositionally biased region" description="Acidic residues" evidence="5">
    <location>
        <begin position="284"/>
        <end position="308"/>
    </location>
</feature>
<dbReference type="GO" id="GO:0006281">
    <property type="term" value="P:DNA repair"/>
    <property type="evidence" value="ECO:0007669"/>
    <property type="project" value="UniProtKB-KW"/>
</dbReference>
<feature type="compositionally biased region" description="Low complexity" evidence="5">
    <location>
        <begin position="1058"/>
        <end position="1070"/>
    </location>
</feature>
<feature type="domain" description="Chromatin assembly factor 1 subunit A dimerization" evidence="6">
    <location>
        <begin position="613"/>
        <end position="682"/>
    </location>
</feature>
<sequence>MSSRGKATGIAALFARQGAKSKDTTQASSATPAQNPAPSMQVAEQASAAVTSKRLADPVEEPRVVAKSPSKKPRIVSERDEDITPFAAPHTKVVITSNKDKARQASREAELKRLESLHEPTVVVPVVASLETLITPPLLVADGTEDMSSQSSFLGVAPRAAFAIAMPALAVPEGAEDMSSQSSFFGVAPRAAVAIARPALTVPEGAEDISSQSSFFGFPVGSSCVISSPPKVGAASTPDLVEAAEPMDVSADEGTPVTETNNGGRPRRTAAKKAVDRLAKGEQDDGLDAEPAEEATEAADAEEPDANENQDAREARKLAAAAKRAEKDEAAKLAKAEAARRKEELLRQKEDAKRQKDEQKLQRELEVQKKNQEREDAKKRKEDEKRQKDLAKEEERVRKEAAKAQQEAERAKRIADEAALKAKREADKENKRLADEAAKAKAIEDELAKKKQAEARFFGMLMKGSSGAPQTTNPVKAVSEEATVETKAKDNKNKPNEAPCVRIKWTAEDTQRLDTLLALQASATPTFLHEAKLRARELKRRWHASRRELVRRHTSIATAAETEAMAVDNDDEVAPVTVCPEVTAQLDRILGRPVVARTNPPLIHGDRIVQMRHIQHDGSIRPPYFGSCMHVPKFANPRRPFLPDPEYNYDDDYDSDQDWDEADAEIGESLSSCEEDEEEMEATAGLGELSDFAPRSKKAEKRKVSREEDELAIDEEMDDFVVPHGYLSDDEGVDAAADEDDADDDLGEFADDDASDDEGSDDDTSADDADQPTPSKPAASRKAQPSSMRVDSDDESAAAPAEPRLSTKRTHSESQSGEANAAEEAAARKKRHLQAAELELKKRAQNLVSLKIGVLFAPYAPPSDESVIARLPAGLPANKISRAVALSKQKTLQQFHFLAKFAVNPLFDFGAEGVDPFNFAPPAAFVAATTGESANPAEPGEAATLNSNVKAFTDDLLPELVRMVHGTSRGVDPIGAEFVTRHPEVSKRQTIKKLLDIAVKEVRPAISKKPLFFVKDQMLASLGLESLQPAYFAETAARKAKQEAERQQRQQLDATKEPQQPQDAQQPTTPMDSKRQQLTPPTSGDKQKRPRKRPSPTTATTKELFPLASFLSSAGTQRQAPSHSEQAMTIESVVEGSQGLITPASSPAGQKVIAL</sequence>
<evidence type="ECO:0000313" key="7">
    <source>
        <dbReference type="EMBL" id="KJE91114.1"/>
    </source>
</evidence>
<evidence type="ECO:0000256" key="2">
    <source>
        <dbReference type="ARBA" id="ARBA00022763"/>
    </source>
</evidence>
<evidence type="ECO:0000256" key="5">
    <source>
        <dbReference type="SAM" id="MobiDB-lite"/>
    </source>
</evidence>
<evidence type="ECO:0000259" key="6">
    <source>
        <dbReference type="Pfam" id="PF12253"/>
    </source>
</evidence>
<feature type="compositionally biased region" description="Basic residues" evidence="5">
    <location>
        <begin position="695"/>
        <end position="704"/>
    </location>
</feature>
<comment type="subcellular location">
    <subcellularLocation>
        <location evidence="1">Nucleus</location>
    </subcellularLocation>
</comment>
<feature type="compositionally biased region" description="Acidic residues" evidence="5">
    <location>
        <begin position="647"/>
        <end position="658"/>
    </location>
</feature>
<feature type="compositionally biased region" description="Basic and acidic residues" evidence="5">
    <location>
        <begin position="310"/>
        <end position="412"/>
    </location>
</feature>
<keyword evidence="2" id="KW-0227">DNA damage</keyword>
<dbReference type="OrthoDB" id="79480at2759"/>
<dbReference type="Pfam" id="PF12253">
    <property type="entry name" value="CAF1A_dimeriz"/>
    <property type="match status" value="1"/>
</dbReference>
<dbReference type="GO" id="GO:0005634">
    <property type="term" value="C:nucleus"/>
    <property type="evidence" value="ECO:0007669"/>
    <property type="project" value="UniProtKB-SubCell"/>
</dbReference>
<feature type="compositionally biased region" description="Basic and acidic residues" evidence="5">
    <location>
        <begin position="54"/>
        <end position="64"/>
    </location>
</feature>
<dbReference type="InterPro" id="IPR022043">
    <property type="entry name" value="CAF1A_DD"/>
</dbReference>
<evidence type="ECO:0000313" key="8">
    <source>
        <dbReference type="Proteomes" id="UP000008743"/>
    </source>
</evidence>
<feature type="region of interest" description="Disordered" evidence="5">
    <location>
        <begin position="1038"/>
        <end position="1105"/>
    </location>
</feature>
<dbReference type="Proteomes" id="UP000008743">
    <property type="component" value="Unassembled WGS sequence"/>
</dbReference>
<reference evidence="8" key="1">
    <citation type="submission" date="2011-02" db="EMBL/GenBank/DDBJ databases">
        <title>The Genome Sequence of Capsaspora owczarzaki ATCC 30864.</title>
        <authorList>
            <person name="Russ C."/>
            <person name="Cuomo C."/>
            <person name="Burger G."/>
            <person name="Gray M.W."/>
            <person name="Holland P.W.H."/>
            <person name="King N."/>
            <person name="Lang F.B.F."/>
            <person name="Roger A.J."/>
            <person name="Ruiz-Trillo I."/>
            <person name="Young S.K."/>
            <person name="Zeng Q."/>
            <person name="Gargeya S."/>
            <person name="Alvarado L."/>
            <person name="Berlin A."/>
            <person name="Chapman S.B."/>
            <person name="Chen Z."/>
            <person name="Freedman E."/>
            <person name="Gellesch M."/>
            <person name="Goldberg J."/>
            <person name="Griggs A."/>
            <person name="Gujja S."/>
            <person name="Heilman E."/>
            <person name="Heiman D."/>
            <person name="Howarth C."/>
            <person name="Mehta T."/>
            <person name="Neiman D."/>
            <person name="Pearson M."/>
            <person name="Roberts A."/>
            <person name="Saif S."/>
            <person name="Shea T."/>
            <person name="Shenoy N."/>
            <person name="Sisk P."/>
            <person name="Stolte C."/>
            <person name="Sykes S."/>
            <person name="White J."/>
            <person name="Yandava C."/>
            <person name="Haas B."/>
            <person name="Nusbaum C."/>
            <person name="Birren B."/>
        </authorList>
    </citation>
    <scope>NUCLEOTIDE SEQUENCE</scope>
    <source>
        <strain evidence="8">ATCC 30864</strain>
    </source>
</reference>
<feature type="region of interest" description="Disordered" evidence="5">
    <location>
        <begin position="246"/>
        <end position="412"/>
    </location>
</feature>
<feature type="compositionally biased region" description="Basic and acidic residues" evidence="5">
    <location>
        <begin position="273"/>
        <end position="283"/>
    </location>
</feature>
<feature type="region of interest" description="Disordered" evidence="5">
    <location>
        <begin position="639"/>
        <end position="658"/>
    </location>
</feature>
<dbReference type="InParanoid" id="A0A0D2X1N4"/>
<protein>
    <recommendedName>
        <fullName evidence="6">Chromatin assembly factor 1 subunit A dimerization domain-containing protein</fullName>
    </recommendedName>
</protein>
<dbReference type="RefSeq" id="XP_004349050.2">
    <property type="nucleotide sequence ID" value="XM_004349000.2"/>
</dbReference>
<dbReference type="GO" id="GO:0033186">
    <property type="term" value="C:CAF-1 complex"/>
    <property type="evidence" value="ECO:0007669"/>
    <property type="project" value="TreeGrafter"/>
</dbReference>
<feature type="region of interest" description="Disordered" evidence="5">
    <location>
        <begin position="665"/>
        <end position="830"/>
    </location>
</feature>
<organism evidence="7 8">
    <name type="scientific">Capsaspora owczarzaki (strain ATCC 30864)</name>
    <dbReference type="NCBI Taxonomy" id="595528"/>
    <lineage>
        <taxon>Eukaryota</taxon>
        <taxon>Filasterea</taxon>
        <taxon>Capsaspora</taxon>
    </lineage>
</organism>
<keyword evidence="3" id="KW-0234">DNA repair</keyword>
<dbReference type="GO" id="GO:0006334">
    <property type="term" value="P:nucleosome assembly"/>
    <property type="evidence" value="ECO:0007669"/>
    <property type="project" value="TreeGrafter"/>
</dbReference>
<dbReference type="PANTHER" id="PTHR15272:SF0">
    <property type="entry name" value="CHROMATIN ASSEMBLY FACTOR 1 SUBUNIT A"/>
    <property type="match status" value="1"/>
</dbReference>
<keyword evidence="8" id="KW-1185">Reference proteome</keyword>
<dbReference type="EMBL" id="KE346362">
    <property type="protein sequence ID" value="KJE91114.1"/>
    <property type="molecule type" value="Genomic_DNA"/>
</dbReference>
<feature type="compositionally biased region" description="Acidic residues" evidence="5">
    <location>
        <begin position="707"/>
        <end position="719"/>
    </location>
</feature>
<proteinExistence type="predicted"/>
<evidence type="ECO:0000256" key="1">
    <source>
        <dbReference type="ARBA" id="ARBA00004123"/>
    </source>
</evidence>
<name>A0A0D2X1N4_CAPO3</name>
<accession>A0A0D2X1N4</accession>
<gene>
    <name evidence="7" type="ORF">CAOG_002300</name>
</gene>
<dbReference type="STRING" id="595528.A0A0D2X1N4"/>
<dbReference type="AlphaFoldDB" id="A0A0D2X1N4"/>